<dbReference type="Pfam" id="PF17785">
    <property type="entry name" value="PUA_3"/>
    <property type="match status" value="1"/>
</dbReference>
<dbReference type="Pfam" id="PF10672">
    <property type="entry name" value="Methyltrans_SAM"/>
    <property type="match status" value="1"/>
</dbReference>
<dbReference type="PANTHER" id="PTHR42873">
    <property type="entry name" value="RIBOSOMAL RNA LARGE SUBUNIT METHYLTRANSFERASE"/>
    <property type="match status" value="1"/>
</dbReference>
<dbReference type="SUPFAM" id="SSF88697">
    <property type="entry name" value="PUA domain-like"/>
    <property type="match status" value="1"/>
</dbReference>
<comment type="similarity">
    <text evidence="7">Belongs to the methyltransferase superfamily. RlmI family.</text>
</comment>
<dbReference type="GO" id="GO:0006364">
    <property type="term" value="P:rRNA processing"/>
    <property type="evidence" value="ECO:0007669"/>
    <property type="project" value="UniProtKB-KW"/>
</dbReference>
<evidence type="ECO:0000313" key="11">
    <source>
        <dbReference type="Proteomes" id="UP000066624"/>
    </source>
</evidence>
<dbReference type="CDD" id="cd02440">
    <property type="entry name" value="AdoMet_MTases"/>
    <property type="match status" value="1"/>
</dbReference>
<reference evidence="10 11" key="1">
    <citation type="submission" date="2015-07" db="EMBL/GenBank/DDBJ databases">
        <authorList>
            <person name="Noorani M."/>
        </authorList>
    </citation>
    <scope>NUCLEOTIDE SEQUENCE [LARGE SCALE GENOMIC DNA]</scope>
    <source>
        <strain evidence="10 11">KCTC 42284</strain>
    </source>
</reference>
<organism evidence="10 11">
    <name type="scientific">Wenzhouxiangella marina</name>
    <dbReference type="NCBI Taxonomy" id="1579979"/>
    <lineage>
        <taxon>Bacteria</taxon>
        <taxon>Pseudomonadati</taxon>
        <taxon>Pseudomonadota</taxon>
        <taxon>Gammaproteobacteria</taxon>
        <taxon>Chromatiales</taxon>
        <taxon>Wenzhouxiangellaceae</taxon>
        <taxon>Wenzhouxiangella</taxon>
    </lineage>
</organism>
<dbReference type="Gene3D" id="3.40.50.150">
    <property type="entry name" value="Vaccinia Virus protein VP39"/>
    <property type="match status" value="1"/>
</dbReference>
<keyword evidence="2" id="KW-0963">Cytoplasm</keyword>
<dbReference type="KEGG" id="wma:WM2015_339"/>
<accession>A0A0K0XSX5</accession>
<evidence type="ECO:0000256" key="4">
    <source>
        <dbReference type="ARBA" id="ARBA00022603"/>
    </source>
</evidence>
<dbReference type="CDD" id="cd21153">
    <property type="entry name" value="PUA_RlmI"/>
    <property type="match status" value="1"/>
</dbReference>
<dbReference type="InterPro" id="IPR041532">
    <property type="entry name" value="RlmI-like_PUA"/>
</dbReference>
<dbReference type="PATRIC" id="fig|1579979.3.peg.343"/>
<keyword evidence="6" id="KW-0949">S-adenosyl-L-methionine</keyword>
<feature type="domain" description="RlmI-like PUA" evidence="9">
    <location>
        <begin position="8"/>
        <end position="73"/>
    </location>
</feature>
<evidence type="ECO:0000256" key="1">
    <source>
        <dbReference type="ARBA" id="ARBA00004496"/>
    </source>
</evidence>
<dbReference type="InterPro" id="IPR019614">
    <property type="entry name" value="SAM-dep_methyl-trfase"/>
</dbReference>
<sequence>MEPIKALVLKRNEERRLRAGHLWIFSNEVDTQASPLTAFQPGERTDVVDSRGKALGTVLVNPHSLICARLISRRPGCDPSVAWFRRRLDAALALRQRAVDGDCYRLVHGEADGLPGLIVDRFGDVLVGQLNTAGMDRLRSRIEEALMERLSPTGILWRNDSRVRELEGLAREVVSGPGRIPDRIEVREAGLRFGLELAGGQKTGWYFDQQANRARVAPLLGRCERVLDLYSYHGAWGLVAAANGARQVECIDSSAPAIAAVQANAEANGLSDRVSALQGDAEKIMDACLAEKRRFDAVIVDPPAFAPRARDVKPALKAYRRLNEKAMRLVEPGGLLISMSCSAHVQEDRYEAILLQAARHIDRELQVLMRLEQGPDHPVHPAIAETRYLKGRAVRVLPSF</sequence>
<evidence type="ECO:0000256" key="5">
    <source>
        <dbReference type="ARBA" id="ARBA00022679"/>
    </source>
</evidence>
<dbReference type="EMBL" id="CP012154">
    <property type="protein sequence ID" value="AKS40722.1"/>
    <property type="molecule type" value="Genomic_DNA"/>
</dbReference>
<dbReference type="PANTHER" id="PTHR42873:SF1">
    <property type="entry name" value="S-ADENOSYLMETHIONINE-DEPENDENT METHYLTRANSFERASE DOMAIN-CONTAINING PROTEIN"/>
    <property type="match status" value="1"/>
</dbReference>
<dbReference type="InterPro" id="IPR029063">
    <property type="entry name" value="SAM-dependent_MTases_sf"/>
</dbReference>
<keyword evidence="5 10" id="KW-0808">Transferase</keyword>
<keyword evidence="11" id="KW-1185">Reference proteome</keyword>
<dbReference type="CDD" id="cd11572">
    <property type="entry name" value="RlmI_M_like"/>
    <property type="match status" value="1"/>
</dbReference>
<dbReference type="Proteomes" id="UP000066624">
    <property type="component" value="Chromosome"/>
</dbReference>
<dbReference type="AlphaFoldDB" id="A0A0K0XSX5"/>
<protein>
    <submittedName>
        <fullName evidence="10">SAM-dependent methyltransferase</fullName>
    </submittedName>
</protein>
<comment type="subcellular location">
    <subcellularLocation>
        <location evidence="1">Cytoplasm</location>
    </subcellularLocation>
</comment>
<dbReference type="GO" id="GO:0005737">
    <property type="term" value="C:cytoplasm"/>
    <property type="evidence" value="ECO:0007669"/>
    <property type="project" value="UniProtKB-SubCell"/>
</dbReference>
<dbReference type="STRING" id="1579979.WM2015_339"/>
<dbReference type="GO" id="GO:0003723">
    <property type="term" value="F:RNA binding"/>
    <property type="evidence" value="ECO:0007669"/>
    <property type="project" value="InterPro"/>
</dbReference>
<dbReference type="RefSeq" id="WP_049724411.1">
    <property type="nucleotide sequence ID" value="NZ_CP012154.1"/>
</dbReference>
<evidence type="ECO:0000259" key="8">
    <source>
        <dbReference type="Pfam" id="PF10672"/>
    </source>
</evidence>
<keyword evidence="4 10" id="KW-0489">Methyltransferase</keyword>
<evidence type="ECO:0000256" key="6">
    <source>
        <dbReference type="ARBA" id="ARBA00022691"/>
    </source>
</evidence>
<dbReference type="InterPro" id="IPR015947">
    <property type="entry name" value="PUA-like_sf"/>
</dbReference>
<dbReference type="PROSITE" id="PS50890">
    <property type="entry name" value="PUA"/>
    <property type="match status" value="1"/>
</dbReference>
<dbReference type="Gene3D" id="2.30.130.10">
    <property type="entry name" value="PUA domain"/>
    <property type="match status" value="1"/>
</dbReference>
<dbReference type="Gene3D" id="3.30.750.80">
    <property type="entry name" value="RNA methyltransferase domain (HRMD) like"/>
    <property type="match status" value="1"/>
</dbReference>
<evidence type="ECO:0000313" key="10">
    <source>
        <dbReference type="EMBL" id="AKS40722.1"/>
    </source>
</evidence>
<evidence type="ECO:0000259" key="9">
    <source>
        <dbReference type="Pfam" id="PF17785"/>
    </source>
</evidence>
<dbReference type="GO" id="GO:0008168">
    <property type="term" value="F:methyltransferase activity"/>
    <property type="evidence" value="ECO:0007669"/>
    <property type="project" value="UniProtKB-KW"/>
</dbReference>
<evidence type="ECO:0000256" key="3">
    <source>
        <dbReference type="ARBA" id="ARBA00022552"/>
    </source>
</evidence>
<dbReference type="OrthoDB" id="9805492at2"/>
<name>A0A0K0XSX5_9GAMM</name>
<keyword evidence="3" id="KW-0698">rRNA processing</keyword>
<dbReference type="InterPro" id="IPR036974">
    <property type="entry name" value="PUA_sf"/>
</dbReference>
<feature type="domain" description="S-adenosylmethionine-dependent methyltransferase" evidence="8">
    <location>
        <begin position="183"/>
        <end position="382"/>
    </location>
</feature>
<evidence type="ECO:0000256" key="2">
    <source>
        <dbReference type="ARBA" id="ARBA00022490"/>
    </source>
</evidence>
<dbReference type="GO" id="GO:0032259">
    <property type="term" value="P:methylation"/>
    <property type="evidence" value="ECO:0007669"/>
    <property type="project" value="UniProtKB-KW"/>
</dbReference>
<proteinExistence type="inferred from homology"/>
<gene>
    <name evidence="10" type="ORF">WM2015_339</name>
</gene>
<evidence type="ECO:0000256" key="7">
    <source>
        <dbReference type="ARBA" id="ARBA00038091"/>
    </source>
</evidence>
<dbReference type="SUPFAM" id="SSF53335">
    <property type="entry name" value="S-adenosyl-L-methionine-dependent methyltransferases"/>
    <property type="match status" value="1"/>
</dbReference>